<dbReference type="GO" id="GO:0006229">
    <property type="term" value="P:dUTP biosynthetic process"/>
    <property type="evidence" value="ECO:0007669"/>
    <property type="project" value="UniProtKB-UniRule"/>
</dbReference>
<accession>A0AAU6W501</accession>
<feature type="binding site" evidence="3">
    <location>
        <position position="171"/>
    </location>
    <ligand>
        <name>dCTP</name>
        <dbReference type="ChEBI" id="CHEBI:61481"/>
    </ligand>
</feature>
<reference evidence="4" key="1">
    <citation type="submission" date="2024-06" db="EMBL/GenBank/DDBJ databases">
        <title>Unveiling Genomic Reduction in Obligate Endosymbionts Buchnera of Aphids: Insights from Phylogenomic Comparative Analysis with Novel Genome Data and Co-obligate Endosymbionts.</title>
        <authorList>
            <person name="Lu C."/>
            <person name="Zou T."/>
            <person name="Liu Q."/>
            <person name="Huang X."/>
        </authorList>
    </citation>
    <scope>NUCLEOTIDE SEQUENCE</scope>
    <source>
        <strain evidence="4">Aphau13</strain>
    </source>
</reference>
<dbReference type="GO" id="GO:0008829">
    <property type="term" value="F:dCTP deaminase activity"/>
    <property type="evidence" value="ECO:0007669"/>
    <property type="project" value="UniProtKB-UniRule"/>
</dbReference>
<feature type="binding site" evidence="3">
    <location>
        <position position="128"/>
    </location>
    <ligand>
        <name>dCTP</name>
        <dbReference type="ChEBI" id="CHEBI:61481"/>
    </ligand>
</feature>
<comment type="catalytic activity">
    <reaction evidence="3">
        <text>dCTP + H2O + H(+) = dUTP + NH4(+)</text>
        <dbReference type="Rhea" id="RHEA:22680"/>
        <dbReference type="ChEBI" id="CHEBI:15377"/>
        <dbReference type="ChEBI" id="CHEBI:15378"/>
        <dbReference type="ChEBI" id="CHEBI:28938"/>
        <dbReference type="ChEBI" id="CHEBI:61481"/>
        <dbReference type="ChEBI" id="CHEBI:61555"/>
        <dbReference type="EC" id="3.5.4.13"/>
    </reaction>
</comment>
<gene>
    <name evidence="3 4" type="primary">dcd</name>
    <name evidence="4" type="ORF">RJT31_00550</name>
</gene>
<evidence type="ECO:0000256" key="3">
    <source>
        <dbReference type="HAMAP-Rule" id="MF_00146"/>
    </source>
</evidence>
<comment type="similarity">
    <text evidence="3">Belongs to the dCTP deaminase family.</text>
</comment>
<comment type="function">
    <text evidence="3">Catalyzes the deamination of dCTP to dUTP.</text>
</comment>
<keyword evidence="1 3" id="KW-0378">Hydrolase</keyword>
<dbReference type="EC" id="3.5.4.13" evidence="3"/>
<dbReference type="Gene3D" id="2.70.40.10">
    <property type="match status" value="1"/>
</dbReference>
<sequence>MRLSDQDIEVWLAEKKLIITPYPKKELIHGITLDIHLGNKFRVFCDHTISCIDLSSSKEKISKNLTKVMSNEKYFSKKNPFFLKPKSLVLFSTLECITLPDNLVGWLDGRSSLARLGLMIHVTSHRIDPGWHGNIVLEIFNAGNLTLVLTPEIKIAALSFELLSKSVIRPYSTRYGSKYKAQNGVVPSRIHKDKIF</sequence>
<dbReference type="EMBL" id="CP135018">
    <property type="protein sequence ID" value="XAJ80971.1"/>
    <property type="molecule type" value="Genomic_DNA"/>
</dbReference>
<feature type="active site" description="Proton donor/acceptor" evidence="3">
    <location>
        <position position="138"/>
    </location>
</feature>
<dbReference type="GO" id="GO:0000166">
    <property type="term" value="F:nucleotide binding"/>
    <property type="evidence" value="ECO:0007669"/>
    <property type="project" value="UniProtKB-KW"/>
</dbReference>
<comment type="subunit">
    <text evidence="3">Homotrimer.</text>
</comment>
<comment type="caution">
    <text evidence="3">Lacks conserved residue(s) required for the propagation of feature annotation.</text>
</comment>
<dbReference type="PANTHER" id="PTHR42680:SF3">
    <property type="entry name" value="DCTP DEAMINASE"/>
    <property type="match status" value="1"/>
</dbReference>
<dbReference type="GO" id="GO:0015949">
    <property type="term" value="P:nucleobase-containing small molecule interconversion"/>
    <property type="evidence" value="ECO:0007669"/>
    <property type="project" value="TreeGrafter"/>
</dbReference>
<feature type="binding site" evidence="3">
    <location>
        <begin position="136"/>
        <end position="138"/>
    </location>
    <ligand>
        <name>dCTP</name>
        <dbReference type="ChEBI" id="CHEBI:61481"/>
    </ligand>
</feature>
<evidence type="ECO:0000313" key="4">
    <source>
        <dbReference type="EMBL" id="XAJ80971.1"/>
    </source>
</evidence>
<keyword evidence="3" id="KW-0547">Nucleotide-binding</keyword>
<dbReference type="NCBIfam" id="TIGR02274">
    <property type="entry name" value="dCTP_deam"/>
    <property type="match status" value="1"/>
</dbReference>
<feature type="binding site" evidence="3">
    <location>
        <begin position="110"/>
        <end position="115"/>
    </location>
    <ligand>
        <name>dCTP</name>
        <dbReference type="ChEBI" id="CHEBI:61481"/>
    </ligand>
</feature>
<feature type="binding site" evidence="3">
    <location>
        <position position="182"/>
    </location>
    <ligand>
        <name>dCTP</name>
        <dbReference type="ChEBI" id="CHEBI:61481"/>
    </ligand>
</feature>
<comment type="pathway">
    <text evidence="3">Pyrimidine metabolism; dUMP biosynthesis; dUMP from dCTP (dUTP route): step 1/2.</text>
</comment>
<dbReference type="CDD" id="cd07557">
    <property type="entry name" value="trimeric_dUTPase"/>
    <property type="match status" value="1"/>
</dbReference>
<evidence type="ECO:0000256" key="1">
    <source>
        <dbReference type="ARBA" id="ARBA00022801"/>
    </source>
</evidence>
<keyword evidence="2 3" id="KW-0546">Nucleotide metabolism</keyword>
<proteinExistence type="inferred from homology"/>
<evidence type="ECO:0000256" key="2">
    <source>
        <dbReference type="ARBA" id="ARBA00023080"/>
    </source>
</evidence>
<dbReference type="HAMAP" id="MF_00146">
    <property type="entry name" value="dCTP_deaminase"/>
    <property type="match status" value="1"/>
</dbReference>
<dbReference type="InterPro" id="IPR011962">
    <property type="entry name" value="dCTP_deaminase"/>
</dbReference>
<feature type="binding site" evidence="3">
    <location>
        <position position="178"/>
    </location>
    <ligand>
        <name>dCTP</name>
        <dbReference type="ChEBI" id="CHEBI:61481"/>
    </ligand>
</feature>
<dbReference type="RefSeq" id="WP_343154515.1">
    <property type="nucleotide sequence ID" value="NZ_CP135018.1"/>
</dbReference>
<name>A0AAU6W501_9GAMM</name>
<organism evidence="4">
    <name type="scientific">Buchnera aphidicola</name>
    <name type="common">Aphis aurantii</name>
    <dbReference type="NCBI Taxonomy" id="1470492"/>
    <lineage>
        <taxon>Bacteria</taxon>
        <taxon>Pseudomonadati</taxon>
        <taxon>Pseudomonadota</taxon>
        <taxon>Gammaproteobacteria</taxon>
        <taxon>Enterobacterales</taxon>
        <taxon>Erwiniaceae</taxon>
        <taxon>Buchnera</taxon>
    </lineage>
</organism>
<dbReference type="InterPro" id="IPR033704">
    <property type="entry name" value="dUTPase_trimeric"/>
</dbReference>
<dbReference type="SUPFAM" id="SSF51283">
    <property type="entry name" value="dUTPase-like"/>
    <property type="match status" value="1"/>
</dbReference>
<dbReference type="Pfam" id="PF22769">
    <property type="entry name" value="DCD"/>
    <property type="match status" value="1"/>
</dbReference>
<dbReference type="PANTHER" id="PTHR42680">
    <property type="entry name" value="DCTP DEAMINASE"/>
    <property type="match status" value="1"/>
</dbReference>
<protein>
    <recommendedName>
        <fullName evidence="3">dCTP deaminase</fullName>
        <ecNumber evidence="3">3.5.4.13</ecNumber>
    </recommendedName>
    <alternativeName>
        <fullName evidence="3">Deoxycytidine triphosphate deaminase</fullName>
    </alternativeName>
</protein>
<dbReference type="InterPro" id="IPR036157">
    <property type="entry name" value="dUTPase-like_sf"/>
</dbReference>
<dbReference type="AlphaFoldDB" id="A0AAU6W501"/>